<feature type="domain" description="Alanine racemase N-terminal" evidence="4">
    <location>
        <begin position="12"/>
        <end position="224"/>
    </location>
</feature>
<dbReference type="Pfam" id="PF01168">
    <property type="entry name" value="Ala_racemase_N"/>
    <property type="match status" value="1"/>
</dbReference>
<dbReference type="Proteomes" id="UP001215503">
    <property type="component" value="Unassembled WGS sequence"/>
</dbReference>
<feature type="modified residue" description="N6-(pyridoxal phosphate)lysine" evidence="2">
    <location>
        <position position="40"/>
    </location>
</feature>
<dbReference type="Gene3D" id="3.20.20.10">
    <property type="entry name" value="Alanine racemase"/>
    <property type="match status" value="1"/>
</dbReference>
<accession>A0ABT5YKG3</accession>
<dbReference type="NCBIfam" id="TIGR00044">
    <property type="entry name" value="YggS family pyridoxal phosphate-dependent enzyme"/>
    <property type="match status" value="1"/>
</dbReference>
<evidence type="ECO:0000313" key="5">
    <source>
        <dbReference type="EMBL" id="MDF2095432.1"/>
    </source>
</evidence>
<evidence type="ECO:0000259" key="4">
    <source>
        <dbReference type="Pfam" id="PF01168"/>
    </source>
</evidence>
<reference evidence="5 6" key="1">
    <citation type="submission" date="2023-03" db="EMBL/GenBank/DDBJ databases">
        <title>Fodinicurvata sp. CAU 1616 isolated from sea sendiment.</title>
        <authorList>
            <person name="Kim W."/>
        </authorList>
    </citation>
    <scope>NUCLEOTIDE SEQUENCE [LARGE SCALE GENOMIC DNA]</scope>
    <source>
        <strain evidence="5 6">CAU 1616</strain>
    </source>
</reference>
<evidence type="ECO:0000313" key="6">
    <source>
        <dbReference type="Proteomes" id="UP001215503"/>
    </source>
</evidence>
<dbReference type="SUPFAM" id="SSF51419">
    <property type="entry name" value="PLP-binding barrel"/>
    <property type="match status" value="1"/>
</dbReference>
<dbReference type="InterPro" id="IPR001608">
    <property type="entry name" value="Ala_racemase_N"/>
</dbReference>
<dbReference type="PIRSF" id="PIRSF004848">
    <property type="entry name" value="YBL036c_PLPDEIII"/>
    <property type="match status" value="1"/>
</dbReference>
<dbReference type="EMBL" id="JARHUD010000003">
    <property type="protein sequence ID" value="MDF2095432.1"/>
    <property type="molecule type" value="Genomic_DNA"/>
</dbReference>
<name>A0ABT5YKG3_9PROT</name>
<proteinExistence type="inferred from homology"/>
<dbReference type="PANTHER" id="PTHR10146">
    <property type="entry name" value="PROLINE SYNTHETASE CO-TRANSCRIBED BACTERIAL HOMOLOG PROTEIN"/>
    <property type="match status" value="1"/>
</dbReference>
<evidence type="ECO:0000256" key="1">
    <source>
        <dbReference type="ARBA" id="ARBA00022898"/>
    </source>
</evidence>
<gene>
    <name evidence="5" type="ORF">P2G67_05540</name>
</gene>
<evidence type="ECO:0000256" key="3">
    <source>
        <dbReference type="RuleBase" id="RU004514"/>
    </source>
</evidence>
<dbReference type="InterPro" id="IPR011078">
    <property type="entry name" value="PyrdxlP_homeostasis"/>
</dbReference>
<sequence>MAREAEALVERLEAVRDRIKAAARRAGRDPCDVTLVAVSKTHPAASIVEALDAGQRCFGENRVQEALQKFPELRESQPDFELHLIGPLQSNKAAEAVAHFDVIQTVDREKIARALAKEMDKQGRRPACFLQVNTGEEPQKAGVVPGEVEALVTLCRSLDLPLRGFMCIPPQGEPPAPHFALLRKLAARYDLPLLSMGMSGDYETAVELGATHVRVGTAIFGERPYPAGASASTSTASPG</sequence>
<organism evidence="5 6">
    <name type="scientific">Aquibaculum arenosum</name>
    <dbReference type="NCBI Taxonomy" id="3032591"/>
    <lineage>
        <taxon>Bacteria</taxon>
        <taxon>Pseudomonadati</taxon>
        <taxon>Pseudomonadota</taxon>
        <taxon>Alphaproteobacteria</taxon>
        <taxon>Rhodospirillales</taxon>
        <taxon>Rhodovibrionaceae</taxon>
        <taxon>Aquibaculum</taxon>
    </lineage>
</organism>
<dbReference type="CDD" id="cd00635">
    <property type="entry name" value="PLPDE_III_YBL036c_like"/>
    <property type="match status" value="1"/>
</dbReference>
<evidence type="ECO:0000256" key="2">
    <source>
        <dbReference type="HAMAP-Rule" id="MF_02087"/>
    </source>
</evidence>
<comment type="similarity">
    <text evidence="2 3">Belongs to the pyridoxal phosphate-binding protein YggS/PROSC family.</text>
</comment>
<protein>
    <recommendedName>
        <fullName evidence="2">Pyridoxal phosphate homeostasis protein</fullName>
        <shortName evidence="2">PLP homeostasis protein</shortName>
    </recommendedName>
</protein>
<comment type="caution">
    <text evidence="5">The sequence shown here is derived from an EMBL/GenBank/DDBJ whole genome shotgun (WGS) entry which is preliminary data.</text>
</comment>
<dbReference type="HAMAP" id="MF_02087">
    <property type="entry name" value="PLP_homeostasis"/>
    <property type="match status" value="1"/>
</dbReference>
<dbReference type="RefSeq" id="WP_275820856.1">
    <property type="nucleotide sequence ID" value="NZ_JARHUD010000003.1"/>
</dbReference>
<keyword evidence="1 2" id="KW-0663">Pyridoxal phosphate</keyword>
<dbReference type="PANTHER" id="PTHR10146:SF14">
    <property type="entry name" value="PYRIDOXAL PHOSPHATE HOMEOSTASIS PROTEIN"/>
    <property type="match status" value="1"/>
</dbReference>
<comment type="function">
    <text evidence="2">Pyridoxal 5'-phosphate (PLP)-binding protein, which is involved in PLP homeostasis.</text>
</comment>
<keyword evidence="6" id="KW-1185">Reference proteome</keyword>
<dbReference type="InterPro" id="IPR029066">
    <property type="entry name" value="PLP-binding_barrel"/>
</dbReference>